<evidence type="ECO:0000313" key="2">
    <source>
        <dbReference type="EMBL" id="AEH57584.1"/>
    </source>
</evidence>
<keyword evidence="1" id="KW-1133">Transmembrane helix</keyword>
<keyword evidence="1" id="KW-0472">Membrane</keyword>
<name>G8DU83_STRSU</name>
<accession>G8DU83</accession>
<evidence type="ECO:0000256" key="1">
    <source>
        <dbReference type="SAM" id="Phobius"/>
    </source>
</evidence>
<organism evidence="2">
    <name type="scientific">Streptococcus suis</name>
    <dbReference type="NCBI Taxonomy" id="1307"/>
    <lineage>
        <taxon>Bacteria</taxon>
        <taxon>Bacillati</taxon>
        <taxon>Bacillota</taxon>
        <taxon>Bacilli</taxon>
        <taxon>Lactobacillales</taxon>
        <taxon>Streptococcaceae</taxon>
        <taxon>Streptococcus</taxon>
    </lineage>
</organism>
<feature type="transmembrane region" description="Helical" evidence="1">
    <location>
        <begin position="41"/>
        <end position="59"/>
    </location>
</feature>
<sequence length="67" mass="7705">MKNRLLQQFLVQQVINRLEIILTRLDVPVGYFLPTDGQTKLMPVLFLTIIGYLQIEFLVNGVGDDRS</sequence>
<gene>
    <name evidence="2" type="primary">tnp5</name>
</gene>
<dbReference type="AlphaFoldDB" id="G8DU83"/>
<protein>
    <submittedName>
        <fullName evidence="2">Transposase</fullName>
    </submittedName>
</protein>
<reference evidence="2" key="1">
    <citation type="journal article" date="2011" name="FEMS Microbiol. Lett.">
        <title>Genetic analysis of the capsular polysaccharide synthesis locus in 15 Streptococcus suis serotypes.</title>
        <authorList>
            <person name="Wang K."/>
            <person name="Fan W."/>
            <person name="Cai L."/>
            <person name="Huang B."/>
            <person name="Lu C."/>
        </authorList>
    </citation>
    <scope>NUCLEOTIDE SEQUENCE</scope>
    <source>
        <strain evidence="2">42A</strain>
    </source>
</reference>
<proteinExistence type="predicted"/>
<keyword evidence="1" id="KW-0812">Transmembrane</keyword>
<dbReference type="EMBL" id="JF273654">
    <property type="protein sequence ID" value="AEH57584.1"/>
    <property type="molecule type" value="Genomic_DNA"/>
</dbReference>